<reference evidence="3 4" key="1">
    <citation type="submission" date="2014-02" db="EMBL/GenBank/DDBJ databases">
        <title>Transposable element dynamics among asymbiotic and ectomycorrhizal Amanita fungi.</title>
        <authorList>
            <consortium name="DOE Joint Genome Institute"/>
            <person name="Hess J."/>
            <person name="Skrede I."/>
            <person name="Wolfe B."/>
            <person name="LaButti K."/>
            <person name="Ohm R.A."/>
            <person name="Grigoriev I.V."/>
            <person name="Pringle A."/>
        </authorList>
    </citation>
    <scope>NUCLEOTIDE SEQUENCE [LARGE SCALE GENOMIC DNA]</scope>
    <source>
        <strain evidence="3 4">SKay4041</strain>
    </source>
</reference>
<dbReference type="Gene3D" id="3.30.420.10">
    <property type="entry name" value="Ribonuclease H-like superfamily/Ribonuclease H"/>
    <property type="match status" value="1"/>
</dbReference>
<name>A0A2A9NGR4_9AGAR</name>
<evidence type="ECO:0000313" key="4">
    <source>
        <dbReference type="Proteomes" id="UP000242287"/>
    </source>
</evidence>
<dbReference type="GO" id="GO:0015074">
    <property type="term" value="P:DNA integration"/>
    <property type="evidence" value="ECO:0007669"/>
    <property type="project" value="InterPro"/>
</dbReference>
<evidence type="ECO:0000256" key="1">
    <source>
        <dbReference type="ARBA" id="ARBA00022884"/>
    </source>
</evidence>
<evidence type="ECO:0000313" key="3">
    <source>
        <dbReference type="EMBL" id="PFH49268.1"/>
    </source>
</evidence>
<keyword evidence="1" id="KW-0694">RNA-binding</keyword>
<proteinExistence type="predicted"/>
<keyword evidence="4" id="KW-1185">Reference proteome</keyword>
<dbReference type="GO" id="GO:0003723">
    <property type="term" value="F:RNA binding"/>
    <property type="evidence" value="ECO:0007669"/>
    <property type="project" value="UniProtKB-KW"/>
</dbReference>
<dbReference type="SUPFAM" id="SSF53098">
    <property type="entry name" value="Ribonuclease H-like"/>
    <property type="match status" value="1"/>
</dbReference>
<feature type="non-terminal residue" evidence="3">
    <location>
        <position position="1"/>
    </location>
</feature>
<evidence type="ECO:0000259" key="2">
    <source>
        <dbReference type="PROSITE" id="PS50994"/>
    </source>
</evidence>
<dbReference type="Proteomes" id="UP000242287">
    <property type="component" value="Unassembled WGS sequence"/>
</dbReference>
<organism evidence="3 4">
    <name type="scientific">Amanita thiersii Skay4041</name>
    <dbReference type="NCBI Taxonomy" id="703135"/>
    <lineage>
        <taxon>Eukaryota</taxon>
        <taxon>Fungi</taxon>
        <taxon>Dikarya</taxon>
        <taxon>Basidiomycota</taxon>
        <taxon>Agaricomycotina</taxon>
        <taxon>Agaricomycetes</taxon>
        <taxon>Agaricomycetidae</taxon>
        <taxon>Agaricales</taxon>
        <taxon>Pluteineae</taxon>
        <taxon>Amanitaceae</taxon>
        <taxon>Amanita</taxon>
    </lineage>
</organism>
<dbReference type="GO" id="GO:0005634">
    <property type="term" value="C:nucleus"/>
    <property type="evidence" value="ECO:0007669"/>
    <property type="project" value="UniProtKB-ARBA"/>
</dbReference>
<sequence>EFRMLRKETARTLGDWVFEDLLCRWGMLSEIVTDNGSTFIKAVAYLSKKYHVNHIRISGYNSRANRIIEH</sequence>
<dbReference type="EMBL" id="KZ302034">
    <property type="protein sequence ID" value="PFH49268.1"/>
    <property type="molecule type" value="Genomic_DNA"/>
</dbReference>
<accession>A0A2A9NGR4</accession>
<protein>
    <recommendedName>
        <fullName evidence="2">Integrase catalytic domain-containing protein</fullName>
    </recommendedName>
</protein>
<dbReference type="InterPro" id="IPR012337">
    <property type="entry name" value="RNaseH-like_sf"/>
</dbReference>
<dbReference type="InterPro" id="IPR036397">
    <property type="entry name" value="RNaseH_sf"/>
</dbReference>
<dbReference type="PROSITE" id="PS50994">
    <property type="entry name" value="INTEGRASE"/>
    <property type="match status" value="1"/>
</dbReference>
<dbReference type="STRING" id="703135.A0A2A9NGR4"/>
<dbReference type="InterPro" id="IPR001584">
    <property type="entry name" value="Integrase_cat-core"/>
</dbReference>
<dbReference type="OrthoDB" id="446925at2759"/>
<dbReference type="AlphaFoldDB" id="A0A2A9NGR4"/>
<feature type="domain" description="Integrase catalytic" evidence="2">
    <location>
        <begin position="1"/>
        <end position="70"/>
    </location>
</feature>
<gene>
    <name evidence="3" type="ORF">AMATHDRAFT_148007</name>
</gene>